<dbReference type="RefSeq" id="WP_043392779.1">
    <property type="nucleotide sequence ID" value="NZ_JPMI01000061.1"/>
</dbReference>
<dbReference type="AlphaFoldDB" id="A0A084SXS2"/>
<evidence type="ECO:0000313" key="2">
    <source>
        <dbReference type="EMBL" id="KFA93257.1"/>
    </source>
</evidence>
<accession>A0A084SXS2</accession>
<evidence type="ECO:0000313" key="3">
    <source>
        <dbReference type="Proteomes" id="UP000028547"/>
    </source>
</evidence>
<feature type="region of interest" description="Disordered" evidence="1">
    <location>
        <begin position="1"/>
        <end position="40"/>
    </location>
</feature>
<protein>
    <submittedName>
        <fullName evidence="2">Uncharacterized protein</fullName>
    </submittedName>
</protein>
<name>A0A084SXS2_9BACT</name>
<sequence length="259" mass="27399">MKVDGHPETAQARPASDKGRFQEALKKAPPETVKAPLQGGQAARSLVTALVTTAKGATGAMAATALARTPPRGAIASAEHLGQVRQGLHTEAHRLRDVRGDAHQTHQERVQQRVTDLIARELAREPRAEPVAPRSAPTTPGPETPTSRLPEEAVSATGNPPPGGVGGSAAVEPSNPEVRVQAALELIEQIEVFVKSQRPALAMRLGGALDATVEVERTGEREVSLRIQGRRGPLPQKDLVRIREELAARGLKLSALLAS</sequence>
<dbReference type="EMBL" id="JPMI01000061">
    <property type="protein sequence ID" value="KFA93257.1"/>
    <property type="molecule type" value="Genomic_DNA"/>
</dbReference>
<dbReference type="Proteomes" id="UP000028547">
    <property type="component" value="Unassembled WGS sequence"/>
</dbReference>
<reference evidence="2 3" key="1">
    <citation type="submission" date="2014-07" db="EMBL/GenBank/DDBJ databases">
        <title>Draft Genome Sequence of Gephyronic Acid Producer, Cystobacter violaceus Strain Cb vi76.</title>
        <authorList>
            <person name="Stevens D.C."/>
            <person name="Young J."/>
            <person name="Carmichael R."/>
            <person name="Tan J."/>
            <person name="Taylor R.E."/>
        </authorList>
    </citation>
    <scope>NUCLEOTIDE SEQUENCE [LARGE SCALE GENOMIC DNA]</scope>
    <source>
        <strain evidence="2 3">Cb vi76</strain>
    </source>
</reference>
<organism evidence="2 3">
    <name type="scientific">Archangium violaceum Cb vi76</name>
    <dbReference type="NCBI Taxonomy" id="1406225"/>
    <lineage>
        <taxon>Bacteria</taxon>
        <taxon>Pseudomonadati</taxon>
        <taxon>Myxococcota</taxon>
        <taxon>Myxococcia</taxon>
        <taxon>Myxococcales</taxon>
        <taxon>Cystobacterineae</taxon>
        <taxon>Archangiaceae</taxon>
        <taxon>Archangium</taxon>
    </lineage>
</organism>
<feature type="region of interest" description="Disordered" evidence="1">
    <location>
        <begin position="123"/>
        <end position="172"/>
    </location>
</feature>
<feature type="compositionally biased region" description="Basic and acidic residues" evidence="1">
    <location>
        <begin position="15"/>
        <end position="29"/>
    </location>
</feature>
<proteinExistence type="predicted"/>
<evidence type="ECO:0000256" key="1">
    <source>
        <dbReference type="SAM" id="MobiDB-lite"/>
    </source>
</evidence>
<comment type="caution">
    <text evidence="2">The sequence shown here is derived from an EMBL/GenBank/DDBJ whole genome shotgun (WGS) entry which is preliminary data.</text>
</comment>
<gene>
    <name evidence="2" type="ORF">Q664_10335</name>
</gene>